<organism evidence="7">
    <name type="scientific">marine metagenome</name>
    <dbReference type="NCBI Taxonomy" id="408172"/>
    <lineage>
        <taxon>unclassified sequences</taxon>
        <taxon>metagenomes</taxon>
        <taxon>ecological metagenomes</taxon>
    </lineage>
</organism>
<feature type="non-terminal residue" evidence="7">
    <location>
        <position position="124"/>
    </location>
</feature>
<dbReference type="AlphaFoldDB" id="A0A382L432"/>
<evidence type="ECO:0000313" key="7">
    <source>
        <dbReference type="EMBL" id="SVC30613.1"/>
    </source>
</evidence>
<dbReference type="Pfam" id="PF06803">
    <property type="entry name" value="DUF1232"/>
    <property type="match status" value="1"/>
</dbReference>
<evidence type="ECO:0000256" key="1">
    <source>
        <dbReference type="ARBA" id="ARBA00004127"/>
    </source>
</evidence>
<evidence type="ECO:0000256" key="4">
    <source>
        <dbReference type="ARBA" id="ARBA00023136"/>
    </source>
</evidence>
<keyword evidence="4 5" id="KW-0472">Membrane</keyword>
<dbReference type="GO" id="GO:0012505">
    <property type="term" value="C:endomembrane system"/>
    <property type="evidence" value="ECO:0007669"/>
    <property type="project" value="UniProtKB-SubCell"/>
</dbReference>
<comment type="subcellular location">
    <subcellularLocation>
        <location evidence="1">Endomembrane system</location>
        <topology evidence="1">Multi-pass membrane protein</topology>
    </subcellularLocation>
</comment>
<accession>A0A382L432</accession>
<dbReference type="EMBL" id="UINC01084197">
    <property type="protein sequence ID" value="SVC30613.1"/>
    <property type="molecule type" value="Genomic_DNA"/>
</dbReference>
<evidence type="ECO:0000256" key="3">
    <source>
        <dbReference type="ARBA" id="ARBA00022989"/>
    </source>
</evidence>
<proteinExistence type="predicted"/>
<gene>
    <name evidence="7" type="ORF">METZ01_LOCUS283467</name>
</gene>
<evidence type="ECO:0000256" key="5">
    <source>
        <dbReference type="SAM" id="Phobius"/>
    </source>
</evidence>
<dbReference type="InterPro" id="IPR010652">
    <property type="entry name" value="DUF1232"/>
</dbReference>
<feature type="domain" description="DUF1232" evidence="6">
    <location>
        <begin position="75"/>
        <end position="109"/>
    </location>
</feature>
<reference evidence="7" key="1">
    <citation type="submission" date="2018-05" db="EMBL/GenBank/DDBJ databases">
        <authorList>
            <person name="Lanie J.A."/>
            <person name="Ng W.-L."/>
            <person name="Kazmierczak K.M."/>
            <person name="Andrzejewski T.M."/>
            <person name="Davidsen T.M."/>
            <person name="Wayne K.J."/>
            <person name="Tettelin H."/>
            <person name="Glass J.I."/>
            <person name="Rusch D."/>
            <person name="Podicherti R."/>
            <person name="Tsui H.-C.T."/>
            <person name="Winkler M.E."/>
        </authorList>
    </citation>
    <scope>NUCLEOTIDE SEQUENCE</scope>
</reference>
<feature type="transmembrane region" description="Helical" evidence="5">
    <location>
        <begin position="70"/>
        <end position="89"/>
    </location>
</feature>
<protein>
    <recommendedName>
        <fullName evidence="6">DUF1232 domain-containing protein</fullName>
    </recommendedName>
</protein>
<sequence length="124" mass="13623">MTQKAPKGFKRFLPKASKLLKRPAELKALISSASIKLAATSGSRISEAQSNLTLFLDLLNCYVQGTYRGVSNETLVAIAAAVLYFLVPLDLIPDFILAWGLLDDIAVVSYIYGQVRDELEKFKA</sequence>
<keyword evidence="2 5" id="KW-0812">Transmembrane</keyword>
<name>A0A382L432_9ZZZZ</name>
<evidence type="ECO:0000256" key="2">
    <source>
        <dbReference type="ARBA" id="ARBA00022692"/>
    </source>
</evidence>
<evidence type="ECO:0000259" key="6">
    <source>
        <dbReference type="Pfam" id="PF06803"/>
    </source>
</evidence>
<keyword evidence="3 5" id="KW-1133">Transmembrane helix</keyword>